<dbReference type="GO" id="GO:0006281">
    <property type="term" value="P:DNA repair"/>
    <property type="evidence" value="ECO:0007669"/>
    <property type="project" value="TreeGrafter"/>
</dbReference>
<evidence type="ECO:0000256" key="2">
    <source>
        <dbReference type="RuleBase" id="RU362092"/>
    </source>
</evidence>
<dbReference type="GO" id="GO:0005634">
    <property type="term" value="C:nucleus"/>
    <property type="evidence" value="ECO:0007669"/>
    <property type="project" value="TreeGrafter"/>
</dbReference>
<dbReference type="EMBL" id="JABANO010026983">
    <property type="protein sequence ID" value="KAF4717601.1"/>
    <property type="molecule type" value="Genomic_DNA"/>
</dbReference>
<dbReference type="Gene3D" id="1.10.290.10">
    <property type="entry name" value="Topoisomerase I, domain 4"/>
    <property type="match status" value="1"/>
</dbReference>
<dbReference type="InterPro" id="IPR013826">
    <property type="entry name" value="Topo_IA_cen_sub3"/>
</dbReference>
<dbReference type="Proteomes" id="UP000553632">
    <property type="component" value="Unassembled WGS sequence"/>
</dbReference>
<dbReference type="InterPro" id="IPR013824">
    <property type="entry name" value="Topo_IA_cen_sub1"/>
</dbReference>
<reference evidence="4 5" key="1">
    <citation type="submission" date="2020-04" db="EMBL/GenBank/DDBJ databases">
        <title>Perkinsus olseni comparative genomics.</title>
        <authorList>
            <person name="Bogema D.R."/>
        </authorList>
    </citation>
    <scope>NUCLEOTIDE SEQUENCE [LARGE SCALE GENOMIC DNA]</scope>
    <source>
        <strain evidence="4 5">ATCC PRA-207</strain>
    </source>
</reference>
<dbReference type="SMART" id="SM00436">
    <property type="entry name" value="TOP1Bc"/>
    <property type="match status" value="1"/>
</dbReference>
<keyword evidence="2" id="KW-0799">Topoisomerase</keyword>
<dbReference type="GO" id="GO:0003917">
    <property type="term" value="F:DNA topoisomerase type I (single strand cut, ATP-independent) activity"/>
    <property type="evidence" value="ECO:0007669"/>
    <property type="project" value="UniProtKB-EC"/>
</dbReference>
<keyword evidence="1 2" id="KW-0413">Isomerase</keyword>
<comment type="catalytic activity">
    <reaction evidence="2">
        <text>ATP-independent breakage of single-stranded DNA, followed by passage and rejoining.</text>
        <dbReference type="EC" id="5.6.2.1"/>
    </reaction>
</comment>
<dbReference type="InterPro" id="IPR013825">
    <property type="entry name" value="Topo_IA_cen_sub2"/>
</dbReference>
<dbReference type="EC" id="5.6.2.1" evidence="2"/>
<accession>A0A7J6RBA4</accession>
<dbReference type="PANTHER" id="PTHR11390">
    <property type="entry name" value="PROKARYOTIC DNA TOPOISOMERASE"/>
    <property type="match status" value="1"/>
</dbReference>
<evidence type="ECO:0000313" key="5">
    <source>
        <dbReference type="Proteomes" id="UP000553632"/>
    </source>
</evidence>
<keyword evidence="5" id="KW-1185">Reference proteome</keyword>
<gene>
    <name evidence="4" type="primary">TOP3B_5</name>
    <name evidence="4" type="ORF">FOZ63_008119</name>
</gene>
<dbReference type="Gene3D" id="1.10.460.10">
    <property type="entry name" value="Topoisomerase I, domain 2"/>
    <property type="match status" value="1"/>
</dbReference>
<comment type="caution">
    <text evidence="4">The sequence shown here is derived from an EMBL/GenBank/DDBJ whole genome shotgun (WGS) entry which is preliminary data.</text>
</comment>
<dbReference type="GO" id="GO:0003677">
    <property type="term" value="F:DNA binding"/>
    <property type="evidence" value="ECO:0007669"/>
    <property type="project" value="UniProtKB-KW"/>
</dbReference>
<dbReference type="Pfam" id="PF01131">
    <property type="entry name" value="Topoisom_bac"/>
    <property type="match status" value="1"/>
</dbReference>
<protein>
    <recommendedName>
        <fullName evidence="2">DNA topoisomerase</fullName>
        <ecNumber evidence="2">5.6.2.1</ecNumber>
    </recommendedName>
</protein>
<organism evidence="4 5">
    <name type="scientific">Perkinsus olseni</name>
    <name type="common">Perkinsus atlanticus</name>
    <dbReference type="NCBI Taxonomy" id="32597"/>
    <lineage>
        <taxon>Eukaryota</taxon>
        <taxon>Sar</taxon>
        <taxon>Alveolata</taxon>
        <taxon>Perkinsozoa</taxon>
        <taxon>Perkinsea</taxon>
        <taxon>Perkinsida</taxon>
        <taxon>Perkinsidae</taxon>
        <taxon>Perkinsus</taxon>
    </lineage>
</organism>
<dbReference type="InterPro" id="IPR003601">
    <property type="entry name" value="Topo_IA_2"/>
</dbReference>
<dbReference type="GO" id="GO:0006310">
    <property type="term" value="P:DNA recombination"/>
    <property type="evidence" value="ECO:0007669"/>
    <property type="project" value="TreeGrafter"/>
</dbReference>
<dbReference type="GO" id="GO:0006265">
    <property type="term" value="P:DNA topological change"/>
    <property type="evidence" value="ECO:0007669"/>
    <property type="project" value="InterPro"/>
</dbReference>
<evidence type="ECO:0000313" key="4">
    <source>
        <dbReference type="EMBL" id="KAF4717601.1"/>
    </source>
</evidence>
<comment type="function">
    <text evidence="2">Introduces a single-strand break via transesterification at a target site in duplex DNA. Releases the supercoiling and torsional tension of DNA introduced during the DNA replication and transcription by transiently cleaving and rejoining one strand of the DNA duplex. The scissile phosphodiester is attacked by the catalytic tyrosine of the enzyme, resulting in the formation of a DNA-(5'-phosphotyrosyl)-enzyme intermediate and the expulsion of a 3'-OH DNA strand.</text>
</comment>
<dbReference type="InterPro" id="IPR023405">
    <property type="entry name" value="Topo_IA_core_domain"/>
</dbReference>
<name>A0A7J6RBA4_PEROL</name>
<dbReference type="PANTHER" id="PTHR11390:SF20">
    <property type="entry name" value="DNA TOPOISOMERASE 3-BETA-1"/>
    <property type="match status" value="1"/>
</dbReference>
<proteinExistence type="inferred from homology"/>
<evidence type="ECO:0000256" key="1">
    <source>
        <dbReference type="ARBA" id="ARBA00023235"/>
    </source>
</evidence>
<dbReference type="InterPro" id="IPR000380">
    <property type="entry name" value="Topo_IA"/>
</dbReference>
<feature type="domain" description="Topo IA-type catalytic" evidence="3">
    <location>
        <begin position="39"/>
        <end position="236"/>
    </location>
</feature>
<dbReference type="Gene3D" id="2.70.20.10">
    <property type="entry name" value="Topoisomerase I, domain 3"/>
    <property type="match status" value="1"/>
</dbReference>
<dbReference type="PROSITE" id="PS52039">
    <property type="entry name" value="TOPO_IA_2"/>
    <property type="match status" value="1"/>
</dbReference>
<evidence type="ECO:0000259" key="3">
    <source>
        <dbReference type="PROSITE" id="PS52039"/>
    </source>
</evidence>
<keyword evidence="2" id="KW-0238">DNA-binding</keyword>
<sequence>VMQNVVPQLSDRKNVWRAKFSSLVAKDLQHAYRNLGYPNQNEALSVDARQEIDLKTGVAFTRFQTRYFQGKYGDLDSSLVSYGPCQTPTLWFCVRRHNDIQTFQPETYYTIDVKLEEPLMRYRLVQATTAGSPFSDREAFGVVSERVAGSQLASPLWLEWARGQLFDLQAATTFKSMIDSHQWATVTDVSEKEERRSRPGAMNTVLMLKLASQQLGMGPQQAMQVVRGLVSVQGSA</sequence>
<dbReference type="AlphaFoldDB" id="A0A7J6RBA4"/>
<dbReference type="SUPFAM" id="SSF56712">
    <property type="entry name" value="Prokaryotic type I DNA topoisomerase"/>
    <property type="match status" value="1"/>
</dbReference>
<feature type="non-terminal residue" evidence="4">
    <location>
        <position position="1"/>
    </location>
</feature>
<dbReference type="InterPro" id="IPR013497">
    <property type="entry name" value="Topo_IA_cen"/>
</dbReference>
<comment type="similarity">
    <text evidence="2">Belongs to the type IA topoisomerase family.</text>
</comment>